<accession>A0A1I0HRP9</accession>
<dbReference type="AlphaFoldDB" id="A0A1I0HRP9"/>
<reference evidence="2 3" key="1">
    <citation type="submission" date="2016-10" db="EMBL/GenBank/DDBJ databases">
        <authorList>
            <person name="de Groot N.N."/>
        </authorList>
    </citation>
    <scope>NUCLEOTIDE SEQUENCE [LARGE SCALE GENOMIC DNA]</scope>
    <source>
        <strain evidence="2 3">DSM 25947</strain>
    </source>
</reference>
<protein>
    <submittedName>
        <fullName evidence="2">Glycosyltransferase involved in cell wall bisynthesis</fullName>
    </submittedName>
</protein>
<name>A0A1I0HRP9_9BACT</name>
<dbReference type="Gene3D" id="3.40.50.2000">
    <property type="entry name" value="Glycogen Phosphorylase B"/>
    <property type="match status" value="1"/>
</dbReference>
<sequence length="384" mass="45024">MTNIAQVLRFYSLNEIMDFKDQGGEYPGHNMWGYDQIKEYGYYINEINFNKESFFNKLGKKIKILNLQQQLNLLRDSNNYNIIYSPFIEDVFLLALLKTLGLYNKPIIGMGIDDHTPYKKNIFKKLRQKIVRYIYIHGIDNLLYITEKTYLKSNEYSKLKNGHSFSRSWGADLDFINSFIDKQTEPPTLDYIYSTGGSGRDYKTLIEAFAEINFNLRITTKRDMEQSITKQLTPNISINNTIKPGLDSVSIMRKEYYDALAVAIPLNGAIQNAPIGLTVIWEALAMGKPIICTKNQLHQFDYEKEKVGFIINDKDIEGWKQCIKYLINNPDEAKEMGARGRYLCEKKYNYKLFSKEIIERVNYWNHQHDIEYKTLKRKFKQPTL</sequence>
<gene>
    <name evidence="2" type="ORF">SAMN05444285_12637</name>
</gene>
<proteinExistence type="predicted"/>
<dbReference type="OrthoDB" id="834818at2"/>
<evidence type="ECO:0000259" key="1">
    <source>
        <dbReference type="Pfam" id="PF00534"/>
    </source>
</evidence>
<dbReference type="RefSeq" id="WP_081804899.1">
    <property type="nucleotide sequence ID" value="NZ_FOHT01000026.1"/>
</dbReference>
<dbReference type="EMBL" id="FOHT01000026">
    <property type="protein sequence ID" value="SET86708.1"/>
    <property type="molecule type" value="Genomic_DNA"/>
</dbReference>
<feature type="domain" description="Glycosyl transferase family 1" evidence="1">
    <location>
        <begin position="203"/>
        <end position="341"/>
    </location>
</feature>
<organism evidence="2 3">
    <name type="scientific">Draconibacterium orientale</name>
    <dbReference type="NCBI Taxonomy" id="1168034"/>
    <lineage>
        <taxon>Bacteria</taxon>
        <taxon>Pseudomonadati</taxon>
        <taxon>Bacteroidota</taxon>
        <taxon>Bacteroidia</taxon>
        <taxon>Marinilabiliales</taxon>
        <taxon>Prolixibacteraceae</taxon>
        <taxon>Draconibacterium</taxon>
    </lineage>
</organism>
<dbReference type="Proteomes" id="UP000181981">
    <property type="component" value="Unassembled WGS sequence"/>
</dbReference>
<keyword evidence="2" id="KW-0808">Transferase</keyword>
<dbReference type="PANTHER" id="PTHR12526">
    <property type="entry name" value="GLYCOSYLTRANSFERASE"/>
    <property type="match status" value="1"/>
</dbReference>
<evidence type="ECO:0000313" key="2">
    <source>
        <dbReference type="EMBL" id="SET86708.1"/>
    </source>
</evidence>
<dbReference type="Pfam" id="PF00534">
    <property type="entry name" value="Glycos_transf_1"/>
    <property type="match status" value="1"/>
</dbReference>
<dbReference type="GO" id="GO:0016757">
    <property type="term" value="F:glycosyltransferase activity"/>
    <property type="evidence" value="ECO:0007669"/>
    <property type="project" value="InterPro"/>
</dbReference>
<dbReference type="InterPro" id="IPR001296">
    <property type="entry name" value="Glyco_trans_1"/>
</dbReference>
<evidence type="ECO:0000313" key="3">
    <source>
        <dbReference type="Proteomes" id="UP000181981"/>
    </source>
</evidence>
<dbReference type="SUPFAM" id="SSF53756">
    <property type="entry name" value="UDP-Glycosyltransferase/glycogen phosphorylase"/>
    <property type="match status" value="1"/>
</dbReference>